<organism evidence="1 2">
    <name type="scientific">Spirosoma radiotolerans</name>
    <dbReference type="NCBI Taxonomy" id="1379870"/>
    <lineage>
        <taxon>Bacteria</taxon>
        <taxon>Pseudomonadati</taxon>
        <taxon>Bacteroidota</taxon>
        <taxon>Cytophagia</taxon>
        <taxon>Cytophagales</taxon>
        <taxon>Cytophagaceae</taxon>
        <taxon>Spirosoma</taxon>
    </lineage>
</organism>
<dbReference type="EMBL" id="CP010429">
    <property type="protein sequence ID" value="AKD54811.1"/>
    <property type="molecule type" value="Genomic_DNA"/>
</dbReference>
<dbReference type="AlphaFoldDB" id="A0A0E3V6T2"/>
<dbReference type="HOGENOM" id="CLU_2013823_0_0_10"/>
<dbReference type="STRING" id="1379870.SD10_07720"/>
<dbReference type="OrthoDB" id="959091at2"/>
<gene>
    <name evidence="1" type="ORF">SD10_07720</name>
</gene>
<evidence type="ECO:0000313" key="1">
    <source>
        <dbReference type="EMBL" id="AKD54811.1"/>
    </source>
</evidence>
<dbReference type="KEGG" id="srd:SD10_07720"/>
<reference evidence="1 2" key="1">
    <citation type="journal article" date="2014" name="Curr. Microbiol.">
        <title>Spirosoma radiotolerans sp. nov., a gamma-radiation-resistant bacterium isolated from gamma ray-irradiated soil.</title>
        <authorList>
            <person name="Lee J.J."/>
            <person name="Srinivasan S."/>
            <person name="Lim S."/>
            <person name="Joe M."/>
            <person name="Im S."/>
            <person name="Bae S.I."/>
            <person name="Park K.R."/>
            <person name="Han J.H."/>
            <person name="Park S.H."/>
            <person name="Joo B.M."/>
            <person name="Park S.J."/>
            <person name="Kim M.K."/>
        </authorList>
    </citation>
    <scope>NUCLEOTIDE SEQUENCE [LARGE SCALE GENOMIC DNA]</scope>
    <source>
        <strain evidence="1 2">DG5A</strain>
    </source>
</reference>
<dbReference type="PATRIC" id="fig|1379870.5.peg.1676"/>
<name>A0A0E3V6T2_9BACT</name>
<keyword evidence="2" id="KW-1185">Reference proteome</keyword>
<evidence type="ECO:0008006" key="3">
    <source>
        <dbReference type="Google" id="ProtNLM"/>
    </source>
</evidence>
<dbReference type="RefSeq" id="WP_046376412.1">
    <property type="nucleotide sequence ID" value="NZ_CP010429.1"/>
</dbReference>
<protein>
    <recommendedName>
        <fullName evidence="3">Lipocalin-like domain-containing protein</fullName>
    </recommendedName>
</protein>
<dbReference type="PROSITE" id="PS51257">
    <property type="entry name" value="PROKAR_LIPOPROTEIN"/>
    <property type="match status" value="1"/>
</dbReference>
<evidence type="ECO:0000313" key="2">
    <source>
        <dbReference type="Proteomes" id="UP000033054"/>
    </source>
</evidence>
<sequence>MTYWAKSICGLSLGLLVGCQTGVRDFDFMNKQFAATFNVDSTKGIDSTNLATLSGSKAIYSFREDGKGTNHIQMGMLSRDTPFTWKVKGDSLLIDNKPYSVKPENQGFMLKSDSAKIFLTQQP</sequence>
<proteinExistence type="predicted"/>
<dbReference type="Proteomes" id="UP000033054">
    <property type="component" value="Chromosome"/>
</dbReference>
<accession>A0A0E3V6T2</accession>